<keyword evidence="1" id="KW-0732">Signal</keyword>
<dbReference type="AlphaFoldDB" id="A0AAN7WB94"/>
<evidence type="ECO:0000256" key="1">
    <source>
        <dbReference type="SAM" id="SignalP"/>
    </source>
</evidence>
<comment type="caution">
    <text evidence="2">The sequence shown here is derived from an EMBL/GenBank/DDBJ whole genome shotgun (WGS) entry which is preliminary data.</text>
</comment>
<gene>
    <name evidence="2" type="ORF">LTR97_006771</name>
</gene>
<evidence type="ECO:0000313" key="2">
    <source>
        <dbReference type="EMBL" id="KAK5699122.1"/>
    </source>
</evidence>
<dbReference type="EMBL" id="JAVRQU010000009">
    <property type="protein sequence ID" value="KAK5699122.1"/>
    <property type="molecule type" value="Genomic_DNA"/>
</dbReference>
<name>A0AAN7WB94_9PEZI</name>
<dbReference type="Proteomes" id="UP001310594">
    <property type="component" value="Unassembled WGS sequence"/>
</dbReference>
<feature type="signal peptide" evidence="1">
    <location>
        <begin position="1"/>
        <end position="19"/>
    </location>
</feature>
<organism evidence="2 3">
    <name type="scientific">Elasticomyces elasticus</name>
    <dbReference type="NCBI Taxonomy" id="574655"/>
    <lineage>
        <taxon>Eukaryota</taxon>
        <taxon>Fungi</taxon>
        <taxon>Dikarya</taxon>
        <taxon>Ascomycota</taxon>
        <taxon>Pezizomycotina</taxon>
        <taxon>Dothideomycetes</taxon>
        <taxon>Dothideomycetidae</taxon>
        <taxon>Mycosphaerellales</taxon>
        <taxon>Teratosphaeriaceae</taxon>
        <taxon>Elasticomyces</taxon>
    </lineage>
</organism>
<proteinExistence type="predicted"/>
<evidence type="ECO:0000313" key="3">
    <source>
        <dbReference type="Proteomes" id="UP001310594"/>
    </source>
</evidence>
<accession>A0AAN7WB94</accession>
<protein>
    <submittedName>
        <fullName evidence="2">Uncharacterized protein</fullName>
    </submittedName>
</protein>
<feature type="chain" id="PRO_5042941443" evidence="1">
    <location>
        <begin position="20"/>
        <end position="139"/>
    </location>
</feature>
<sequence>MHFPVIALLLAATCSSVFAKPLPLDFHDIERRWSEGQSEAEIHPTRDIREATPAWKVARSPEAVAITFESTTDERTMLERTQKRGTGSATVAKLKKFVESYYRKKGVPSMIGRRVAEADVDEAPVLKPRRNIRYRIPAV</sequence>
<reference evidence="2" key="1">
    <citation type="submission" date="2023-08" db="EMBL/GenBank/DDBJ databases">
        <title>Black Yeasts Isolated from many extreme environments.</title>
        <authorList>
            <person name="Coleine C."/>
            <person name="Stajich J.E."/>
            <person name="Selbmann L."/>
        </authorList>
    </citation>
    <scope>NUCLEOTIDE SEQUENCE</scope>
    <source>
        <strain evidence="2">CCFEE 5810</strain>
    </source>
</reference>